<proteinExistence type="predicted"/>
<dbReference type="InterPro" id="IPR046623">
    <property type="entry name" value="DUF6536"/>
</dbReference>
<evidence type="ECO:0000256" key="2">
    <source>
        <dbReference type="SAM" id="Phobius"/>
    </source>
</evidence>
<comment type="caution">
    <text evidence="4">The sequence shown here is derived from an EMBL/GenBank/DDBJ whole genome shotgun (WGS) entry which is preliminary data.</text>
</comment>
<feature type="transmembrane region" description="Helical" evidence="2">
    <location>
        <begin position="647"/>
        <end position="668"/>
    </location>
</feature>
<feature type="transmembrane region" description="Helical" evidence="2">
    <location>
        <begin position="489"/>
        <end position="512"/>
    </location>
</feature>
<sequence>MTVRGAEQDHVRLLGCSASINTTTTPPSPEVHRYDDSHLGYELQGIEQSHIGTPSSSMRSLTPRTYSLMWDQDAENGGKDSGTFDESKRESPERSPIFGFVSNSRAATKKGLEAFLRFVLRSGRYASHTSYEQANLDPPGKPSRYSGWRGGVFLAAISAGTVLFLNLLFTIWAGALSKSGMHVGTIYEGDCGTVHTTDSWIHIAINGMGTILLGASNYTMQCLSAPTRSEVDAAHLKGRYMDIGLPSLRNLHGWKKRILFSSLVLSTLPLHFLWNSAVFTTTQRLDYNVYVVTPKFLTNSTVDCSQNVCKGFISTASDYDTSKPLNNTFWSSYSNRSEPSGTWWTQDMCNISRTLQESSSKNSLVRMDNEACIKAYGPGNSLMAGYANLLAVTKEQPAGLNNTILMAFKYESFVSNYTGERWVCDPQYLIDNNYKCNYRELADDSTNWSLGSIGSAPGNEFRLRASEKWAIDYCLAEPTDLTGHCLLQYSLVIMLCVLVANSVKLTCIVYVLTIHLDPVLATIGDAISSFLEMPDPVTAGRPFLSRGQALDFKMADGGRPQPYQPAKLRWWQAPTWKRWLVTLFLCLLAIALVGKLLTYGNDSLLANANGEYSSPYAVGFGTYSEYAVVNIFGSATLTADMFDSNSILINMVAVANLPQVIVSCLYFAMNTVYTSMVSADEWARFSVHRKALRTTDPKGQQRSTYWLSLPWTYGLPIAIASSILHWLISQSLFVSRTEVLNTLGEPEDMSYMNVGYNPLAILLALLFGVCLLLAMVANGCRRLAHGSVLVGNNSLAIAAACQRGGEEGVERGRVMWGAVRHEGEDGTPGHCCFSSGEVERPRYGDNYL</sequence>
<evidence type="ECO:0000313" key="4">
    <source>
        <dbReference type="EMBL" id="OWP05460.1"/>
    </source>
</evidence>
<keyword evidence="2" id="KW-0472">Membrane</keyword>
<dbReference type="EMBL" id="MZNU01000074">
    <property type="protein sequence ID" value="OWP05460.1"/>
    <property type="molecule type" value="Genomic_DNA"/>
</dbReference>
<feature type="transmembrane region" description="Helical" evidence="2">
    <location>
        <begin position="705"/>
        <end position="728"/>
    </location>
</feature>
<dbReference type="STRING" id="503106.A0A218ZCY0"/>
<gene>
    <name evidence="4" type="ORF">B2J93_7661</name>
</gene>
<dbReference type="OrthoDB" id="5429634at2759"/>
<reference evidence="4 5" key="1">
    <citation type="submission" date="2017-04" db="EMBL/GenBank/DDBJ databases">
        <title>Draft genome sequence of Marssonina coronaria NL1: causal agent of apple blotch.</title>
        <authorList>
            <person name="Cheng Q."/>
        </authorList>
    </citation>
    <scope>NUCLEOTIDE SEQUENCE [LARGE SCALE GENOMIC DNA]</scope>
    <source>
        <strain evidence="4 5">NL1</strain>
    </source>
</reference>
<feature type="domain" description="DUF6536" evidence="3">
    <location>
        <begin position="148"/>
        <end position="297"/>
    </location>
</feature>
<dbReference type="AlphaFoldDB" id="A0A218ZCY0"/>
<dbReference type="Proteomes" id="UP000242519">
    <property type="component" value="Unassembled WGS sequence"/>
</dbReference>
<protein>
    <recommendedName>
        <fullName evidence="3">DUF6536 domain-containing protein</fullName>
    </recommendedName>
</protein>
<dbReference type="PANTHER" id="PTHR35395">
    <property type="entry name" value="DUF6536 DOMAIN-CONTAINING PROTEIN"/>
    <property type="match status" value="1"/>
</dbReference>
<feature type="transmembrane region" description="Helical" evidence="2">
    <location>
        <begin position="579"/>
        <end position="597"/>
    </location>
</feature>
<organism evidence="4 5">
    <name type="scientific">Diplocarpon coronariae</name>
    <dbReference type="NCBI Taxonomy" id="2795749"/>
    <lineage>
        <taxon>Eukaryota</taxon>
        <taxon>Fungi</taxon>
        <taxon>Dikarya</taxon>
        <taxon>Ascomycota</taxon>
        <taxon>Pezizomycotina</taxon>
        <taxon>Leotiomycetes</taxon>
        <taxon>Helotiales</taxon>
        <taxon>Drepanopezizaceae</taxon>
        <taxon>Diplocarpon</taxon>
    </lineage>
</organism>
<name>A0A218ZCY0_9HELO</name>
<keyword evidence="2" id="KW-1133">Transmembrane helix</keyword>
<evidence type="ECO:0000313" key="5">
    <source>
        <dbReference type="Proteomes" id="UP000242519"/>
    </source>
</evidence>
<dbReference type="InParanoid" id="A0A218ZCY0"/>
<evidence type="ECO:0000256" key="1">
    <source>
        <dbReference type="SAM" id="MobiDB-lite"/>
    </source>
</evidence>
<feature type="transmembrane region" description="Helical" evidence="2">
    <location>
        <begin position="759"/>
        <end position="777"/>
    </location>
</feature>
<keyword evidence="5" id="KW-1185">Reference proteome</keyword>
<keyword evidence="2" id="KW-0812">Transmembrane</keyword>
<dbReference type="Pfam" id="PF20163">
    <property type="entry name" value="DUF6536"/>
    <property type="match status" value="1"/>
</dbReference>
<evidence type="ECO:0000259" key="3">
    <source>
        <dbReference type="Pfam" id="PF20163"/>
    </source>
</evidence>
<accession>A0A218ZCY0</accession>
<dbReference type="PANTHER" id="PTHR35395:SF1">
    <property type="entry name" value="DUF6536 DOMAIN-CONTAINING PROTEIN"/>
    <property type="match status" value="1"/>
</dbReference>
<feature type="region of interest" description="Disordered" evidence="1">
    <location>
        <begin position="72"/>
        <end position="95"/>
    </location>
</feature>
<feature type="transmembrane region" description="Helical" evidence="2">
    <location>
        <begin position="151"/>
        <end position="175"/>
    </location>
</feature>